<evidence type="ECO:0000259" key="2">
    <source>
        <dbReference type="Pfam" id="PF12990"/>
    </source>
</evidence>
<dbReference type="SUPFAM" id="SSF52540">
    <property type="entry name" value="P-loop containing nucleoside triphosphate hydrolases"/>
    <property type="match status" value="1"/>
</dbReference>
<sequence>MSLTQHKLKYQPVDNRLLNSISLSAMKAGVECWNRDVKSYLDSSDIVAYHPFKDDLERLPQWDGTDRVSLLAQRISHDAAWVRCFHRWMLGCVAQWMYPGGAGQHANSVAPILISARQGMGKSTFCRKLLPEGLQDYYTDSFDLTQPGDAEHKLTTFGLINLDEFDRLPASRMAQLKNLMRMERLHVRRAYKQHGEPLPRIANFIATSNRRNLLTDMTGSRRFICVEVEHFIDCHTPIEYEQLYAQLKEELQRGERSWFSKEEEAVIQERNWAYYRVTPGQELLEGVFTLAQPSEEGAYLLSTVQIYTQLKQKNPSALCDCSPTAFSRLLAQVGTQVHTHYGNGYWVKPKS</sequence>
<dbReference type="STRING" id="46506.AA415_02247"/>
<dbReference type="PANTHER" id="PTHR34985">
    <property type="entry name" value="SLR0554 PROTEIN"/>
    <property type="match status" value="1"/>
</dbReference>
<evidence type="ECO:0000313" key="3">
    <source>
        <dbReference type="EMBL" id="KWR53996.1"/>
    </source>
</evidence>
<dbReference type="InterPro" id="IPR027417">
    <property type="entry name" value="P-loop_NTPase"/>
</dbReference>
<dbReference type="EMBL" id="LRGC01000010">
    <property type="protein sequence ID" value="KWR53996.1"/>
    <property type="molecule type" value="Genomic_DNA"/>
</dbReference>
<feature type="domain" description="DUF3874" evidence="2">
    <location>
        <begin position="282"/>
        <end position="347"/>
    </location>
</feature>
<evidence type="ECO:0000259" key="1">
    <source>
        <dbReference type="Pfam" id="PF05272"/>
    </source>
</evidence>
<dbReference type="Proteomes" id="UP000056419">
    <property type="component" value="Unassembled WGS sequence"/>
</dbReference>
<dbReference type="Pfam" id="PF12990">
    <property type="entry name" value="DUF3874"/>
    <property type="match status" value="1"/>
</dbReference>
<feature type="domain" description="Virulence-associated protein E-like" evidence="1">
    <location>
        <begin position="56"/>
        <end position="273"/>
    </location>
</feature>
<comment type="caution">
    <text evidence="3">The sequence shown here is derived from an EMBL/GenBank/DDBJ whole genome shotgun (WGS) entry which is preliminary data.</text>
</comment>
<accession>A0A120A1Q4</accession>
<name>A0A120A1Q4_BACSE</name>
<reference evidence="3 4" key="1">
    <citation type="journal article" date="2016" name="BMC Genomics">
        <title>Type VI secretion systems of human gut Bacteroidales segregate into three genetic architectures, two of which are contained on mobile genetic elements.</title>
        <authorList>
            <person name="Coyne M.J."/>
            <person name="Roelofs K.G."/>
            <person name="Comstock L.E."/>
        </authorList>
    </citation>
    <scope>NUCLEOTIDE SEQUENCE [LARGE SCALE GENOMIC DNA]</scope>
    <source>
        <strain evidence="3 4">CL09T03C01</strain>
    </source>
</reference>
<dbReference type="InterPro" id="IPR024450">
    <property type="entry name" value="DUF3874"/>
</dbReference>
<keyword evidence="4" id="KW-1185">Reference proteome</keyword>
<organism evidence="3 4">
    <name type="scientific">Bacteroides stercoris</name>
    <dbReference type="NCBI Taxonomy" id="46506"/>
    <lineage>
        <taxon>Bacteria</taxon>
        <taxon>Pseudomonadati</taxon>
        <taxon>Bacteroidota</taxon>
        <taxon>Bacteroidia</taxon>
        <taxon>Bacteroidales</taxon>
        <taxon>Bacteroidaceae</taxon>
        <taxon>Bacteroides</taxon>
    </lineage>
</organism>
<dbReference type="PANTHER" id="PTHR34985:SF1">
    <property type="entry name" value="SLR0554 PROTEIN"/>
    <property type="match status" value="1"/>
</dbReference>
<dbReference type="Pfam" id="PF05272">
    <property type="entry name" value="VapE-like_dom"/>
    <property type="match status" value="1"/>
</dbReference>
<dbReference type="PATRIC" id="fig|46506.5.peg.2409"/>
<proteinExistence type="predicted"/>
<dbReference type="RefSeq" id="WP_060386088.1">
    <property type="nucleotide sequence ID" value="NZ_LRGC01000010.1"/>
</dbReference>
<dbReference type="AlphaFoldDB" id="A0A120A1Q4"/>
<dbReference type="InterPro" id="IPR007936">
    <property type="entry name" value="VapE-like_dom"/>
</dbReference>
<protein>
    <submittedName>
        <fullName evidence="3">Putative P-loop ATPase</fullName>
    </submittedName>
</protein>
<gene>
    <name evidence="3" type="ORF">AA415_02247</name>
</gene>
<evidence type="ECO:0000313" key="4">
    <source>
        <dbReference type="Proteomes" id="UP000056419"/>
    </source>
</evidence>